<dbReference type="AlphaFoldDB" id="A0A6C0F705"/>
<organism evidence="1">
    <name type="scientific">viral metagenome</name>
    <dbReference type="NCBI Taxonomy" id="1070528"/>
    <lineage>
        <taxon>unclassified sequences</taxon>
        <taxon>metagenomes</taxon>
        <taxon>organismal metagenomes</taxon>
    </lineage>
</organism>
<dbReference type="EMBL" id="MN738802">
    <property type="protein sequence ID" value="QHT37637.1"/>
    <property type="molecule type" value="Genomic_DNA"/>
</dbReference>
<reference evidence="1" key="1">
    <citation type="journal article" date="2020" name="Nature">
        <title>Giant virus diversity and host interactions through global metagenomics.</title>
        <authorList>
            <person name="Schulz F."/>
            <person name="Roux S."/>
            <person name="Paez-Espino D."/>
            <person name="Jungbluth S."/>
            <person name="Walsh D.A."/>
            <person name="Denef V.J."/>
            <person name="McMahon K.D."/>
            <person name="Konstantinidis K.T."/>
            <person name="Eloe-Fadrosh E.A."/>
            <person name="Kyrpides N.C."/>
            <person name="Woyke T."/>
        </authorList>
    </citation>
    <scope>NUCLEOTIDE SEQUENCE</scope>
    <source>
        <strain evidence="1">GVMAG-S-ERX555997-44</strain>
    </source>
</reference>
<name>A0A6C0F705_9ZZZZ</name>
<dbReference type="Gene3D" id="2.80.10.50">
    <property type="match status" value="1"/>
</dbReference>
<proteinExistence type="predicted"/>
<evidence type="ECO:0000313" key="1">
    <source>
        <dbReference type="EMBL" id="QHT37637.1"/>
    </source>
</evidence>
<sequence>MQIILSFILSIIILISFIYHFKSKIEGLEIKVTGDMQPDPKSEIYAFNLRQAQGIWKDIGCTNGSYKPTEENKDLWKHERWREELKAYKTEADLYEKEHNYYDFVGKDIDGVTPLKYVNRPAVGIGKAYKRCHDANFKTSYNFPKPGDRIKIKENTKGKSTPYFSGIVLKGNVDNATPLEVLWDKKGAEGTMEKDTKRTETKTFPVQTDDIKIKEDSAEFGWPYKEWDRHPDPSKKQDKFVSEKDWIKMNDMGGKVDSKIVYKSMECLTNTKCDNLNCTKRKDEILNRYPITYYCKRDDKNNRPLGTGHICKSGARKGMITQYYDKFSMCFSDEKGYSYGRKFAKQECDVGNSENYNGVGEQFRKKLQSLFGGECYALISDKSSSGGNRAIVGQGKNYTNADLKNLGLKDGKIISTILFGNEYCYAKFSGGKDVKKGTWTISPTDGSSSSSIELYKQEKGCQVKINGTSDPFYDLEKTQPGLSGGTKFNVDQMSAKGVKNDSTKSFELTGSGGFNDANCRVAFYDSTPEPSFTPPLNLPVALKNGEEIKLNKGKVSAMHVFKNIPPILPPGKYKIVSKRTRKECSTYNEFSWGNTTGNVFLQCDNRGNGLIPNNTFTIELVANTNNKYYINQGKRCKHQQIGLGYNIKCDDKGSDTSSNSKFEITPASKGYYKIKNEKTGKYCRNRKDILMPGGGIIACDVSYAREWEEYQFISTEDEKFS</sequence>
<protein>
    <submittedName>
        <fullName evidence="1">Uncharacterized protein</fullName>
    </submittedName>
</protein>
<accession>A0A6C0F705</accession>